<accession>A0ABX5M9A8</accession>
<dbReference type="Proteomes" id="UP000247780">
    <property type="component" value="Unassembled WGS sequence"/>
</dbReference>
<evidence type="ECO:0000256" key="1">
    <source>
        <dbReference type="SAM" id="MobiDB-lite"/>
    </source>
</evidence>
<gene>
    <name evidence="2" type="ORF">C8R14_11230</name>
</gene>
<name>A0ABX5M9A8_9PROT</name>
<protein>
    <submittedName>
        <fullName evidence="2">Uncharacterized protein</fullName>
    </submittedName>
</protein>
<feature type="compositionally biased region" description="Polar residues" evidence="1">
    <location>
        <begin position="63"/>
        <end position="78"/>
    </location>
</feature>
<proteinExistence type="predicted"/>
<reference evidence="2 3" key="1">
    <citation type="submission" date="2018-04" db="EMBL/GenBank/DDBJ databases">
        <title>Active sludge and wastewater microbial communities from Klosterneuburg, Austria.</title>
        <authorList>
            <person name="Wagner M."/>
        </authorList>
    </citation>
    <scope>NUCLEOTIDE SEQUENCE [LARGE SCALE GENOMIC DNA]</scope>
    <source>
        <strain evidence="2 3">Nm 57</strain>
    </source>
</reference>
<feature type="region of interest" description="Disordered" evidence="1">
    <location>
        <begin position="63"/>
        <end position="85"/>
    </location>
</feature>
<sequence length="85" mass="9240">MIGTAKRLLGMKMKHASYFITIKINAQAHLCLPVRRAIQEIWLPLHFDPSLAPFQYQPNQATTTASVSSGTPLNSNEAQACGDGA</sequence>
<keyword evidence="3" id="KW-1185">Reference proteome</keyword>
<evidence type="ECO:0000313" key="2">
    <source>
        <dbReference type="EMBL" id="PXV81154.1"/>
    </source>
</evidence>
<dbReference type="EMBL" id="QICQ01000012">
    <property type="protein sequence ID" value="PXV81154.1"/>
    <property type="molecule type" value="Genomic_DNA"/>
</dbReference>
<comment type="caution">
    <text evidence="2">The sequence shown here is derived from an EMBL/GenBank/DDBJ whole genome shotgun (WGS) entry which is preliminary data.</text>
</comment>
<organism evidence="2 3">
    <name type="scientific">Nitrosomonas eutropha</name>
    <dbReference type="NCBI Taxonomy" id="916"/>
    <lineage>
        <taxon>Bacteria</taxon>
        <taxon>Pseudomonadati</taxon>
        <taxon>Pseudomonadota</taxon>
        <taxon>Betaproteobacteria</taxon>
        <taxon>Nitrosomonadales</taxon>
        <taxon>Nitrosomonadaceae</taxon>
        <taxon>Nitrosomonas</taxon>
    </lineage>
</organism>
<evidence type="ECO:0000313" key="3">
    <source>
        <dbReference type="Proteomes" id="UP000247780"/>
    </source>
</evidence>